<protein>
    <submittedName>
        <fullName evidence="4">Alpha-D-kanosaminyltransferase</fullName>
    </submittedName>
</protein>
<accession>A0AAD9G3I2</accession>
<comment type="caution">
    <text evidence="4">The sequence shown here is derived from an EMBL/GenBank/DDBJ whole genome shotgun (WGS) entry which is preliminary data.</text>
</comment>
<dbReference type="Proteomes" id="UP001259832">
    <property type="component" value="Unassembled WGS sequence"/>
</dbReference>
<keyword evidence="1" id="KW-0808">Transferase</keyword>
<feature type="domain" description="Glycosyl transferase family 1" evidence="3">
    <location>
        <begin position="393"/>
        <end position="554"/>
    </location>
</feature>
<dbReference type="CDD" id="cd03801">
    <property type="entry name" value="GT4_PimA-like"/>
    <property type="match status" value="1"/>
</dbReference>
<name>A0AAD9G3I2_9STRA</name>
<feature type="transmembrane region" description="Helical" evidence="2">
    <location>
        <begin position="12"/>
        <end position="30"/>
    </location>
</feature>
<evidence type="ECO:0000256" key="2">
    <source>
        <dbReference type="SAM" id="Phobius"/>
    </source>
</evidence>
<keyword evidence="2" id="KW-0812">Transmembrane</keyword>
<dbReference type="PANTHER" id="PTHR45947">
    <property type="entry name" value="SULFOQUINOVOSYL TRANSFERASE SQD2"/>
    <property type="match status" value="1"/>
</dbReference>
<dbReference type="SUPFAM" id="SSF53756">
    <property type="entry name" value="UDP-Glycosyltransferase/glycogen phosphorylase"/>
    <property type="match status" value="1"/>
</dbReference>
<dbReference type="InterPro" id="IPR050194">
    <property type="entry name" value="Glycosyltransferase_grp1"/>
</dbReference>
<dbReference type="GO" id="GO:0016757">
    <property type="term" value="F:glycosyltransferase activity"/>
    <property type="evidence" value="ECO:0007669"/>
    <property type="project" value="UniProtKB-KW"/>
</dbReference>
<dbReference type="PANTHER" id="PTHR45947:SF3">
    <property type="entry name" value="SULFOQUINOVOSYL TRANSFERASE SQD2"/>
    <property type="match status" value="1"/>
</dbReference>
<evidence type="ECO:0000259" key="3">
    <source>
        <dbReference type="Pfam" id="PF00534"/>
    </source>
</evidence>
<sequence length="603" mass="67752">MVVDQEKIKATLMWIFLLVIQLIPVINALIELEISFPTQHSWWQVSNIDGLLGTLPVFFKISEFQIPKDGFLYVTGSNVPDEGYRVISDANSLFLGGIDPGTHFWTFELRQWSNRSATVAETTLHVEVVVDPLDKRSPWSYSMKENEKKPLVLVNTELYVQNRSTSNQLLPVCYVTTTSGTLDGQRKMWLQIMGALNENSFHFQVKTFEEVVTDAPMTRALRELNVSLEGFPVRIPRQELSEEETTQGGLTKALLSSFYRQLPWARHDSRRISILDRPILAKLQPPYAARAWKDLVSSLSSSCADSLIVFSNARRLSDELLVLVARLAGARAIVMELANLHPTRVDVDILLSPSHFAKEHYSVVKNVRARTRIVLSTGVDILQFTPSSVPVTKDDHFIIGYIGRLATEKSLGILLAAVKILAPLCSKCRLRVIGNGPQKPQLKALAAKWGLLGTSVEFVNGIYNDEPMLVREYRKLHVFVSQMFTETLGLAVLEAMSVEIPVVGFISGGTEEFLEDRLNCIAVKKATATDFADSILTLVNDEALRLRLGKQARRTVTERFSTHKALGQYAKLYERAGRPLINNNKKIQSDCDLYTKEFCGFHE</sequence>
<dbReference type="InterPro" id="IPR001296">
    <property type="entry name" value="Glyco_trans_1"/>
</dbReference>
<dbReference type="EMBL" id="JASMQC010000034">
    <property type="protein sequence ID" value="KAK1931307.1"/>
    <property type="molecule type" value="Genomic_DNA"/>
</dbReference>
<keyword evidence="1" id="KW-0328">Glycosyltransferase</keyword>
<evidence type="ECO:0000313" key="5">
    <source>
        <dbReference type="Proteomes" id="UP001259832"/>
    </source>
</evidence>
<evidence type="ECO:0000313" key="4">
    <source>
        <dbReference type="EMBL" id="KAK1931307.1"/>
    </source>
</evidence>
<keyword evidence="2" id="KW-1133">Transmembrane helix</keyword>
<evidence type="ECO:0000256" key="1">
    <source>
        <dbReference type="ARBA" id="ARBA00022676"/>
    </source>
</evidence>
<dbReference type="AlphaFoldDB" id="A0AAD9G3I2"/>
<reference evidence="4" key="1">
    <citation type="submission" date="2023-08" db="EMBL/GenBank/DDBJ databases">
        <title>Reference Genome Resource for the Citrus Pathogen Phytophthora citrophthora.</title>
        <authorList>
            <person name="Moller H."/>
            <person name="Coetzee B."/>
            <person name="Rose L.J."/>
            <person name="Van Niekerk J.M."/>
        </authorList>
    </citation>
    <scope>NUCLEOTIDE SEQUENCE</scope>
    <source>
        <strain evidence="4">STE-U-9442</strain>
    </source>
</reference>
<gene>
    <name evidence="4" type="ORF">P3T76_013063</name>
</gene>
<organism evidence="4 5">
    <name type="scientific">Phytophthora citrophthora</name>
    <dbReference type="NCBI Taxonomy" id="4793"/>
    <lineage>
        <taxon>Eukaryota</taxon>
        <taxon>Sar</taxon>
        <taxon>Stramenopiles</taxon>
        <taxon>Oomycota</taxon>
        <taxon>Peronosporomycetes</taxon>
        <taxon>Peronosporales</taxon>
        <taxon>Peronosporaceae</taxon>
        <taxon>Phytophthora</taxon>
    </lineage>
</organism>
<dbReference type="Pfam" id="PF00534">
    <property type="entry name" value="Glycos_transf_1"/>
    <property type="match status" value="1"/>
</dbReference>
<keyword evidence="2" id="KW-0472">Membrane</keyword>
<dbReference type="Gene3D" id="3.40.50.2000">
    <property type="entry name" value="Glycogen Phosphorylase B"/>
    <property type="match status" value="2"/>
</dbReference>
<proteinExistence type="predicted"/>
<keyword evidence="5" id="KW-1185">Reference proteome</keyword>